<dbReference type="Gene3D" id="2.60.120.260">
    <property type="entry name" value="Galactose-binding domain-like"/>
    <property type="match status" value="1"/>
</dbReference>
<organism evidence="2 3">
    <name type="scientific">Flavobacterium soyangense</name>
    <dbReference type="NCBI Taxonomy" id="2023265"/>
    <lineage>
        <taxon>Bacteria</taxon>
        <taxon>Pseudomonadati</taxon>
        <taxon>Bacteroidota</taxon>
        <taxon>Flavobacteriia</taxon>
        <taxon>Flavobacteriales</taxon>
        <taxon>Flavobacteriaceae</taxon>
        <taxon>Flavobacterium</taxon>
    </lineage>
</organism>
<evidence type="ECO:0000313" key="3">
    <source>
        <dbReference type="Proteomes" id="UP000646211"/>
    </source>
</evidence>
<dbReference type="Proteomes" id="UP000646211">
    <property type="component" value="Unassembled WGS sequence"/>
</dbReference>
<feature type="chain" id="PRO_5037414099" description="PKD domain-containing protein" evidence="1">
    <location>
        <begin position="22"/>
        <end position="366"/>
    </location>
</feature>
<keyword evidence="3" id="KW-1185">Reference proteome</keyword>
<protein>
    <recommendedName>
        <fullName evidence="4">PKD domain-containing protein</fullName>
    </recommendedName>
</protein>
<keyword evidence="1" id="KW-0732">Signal</keyword>
<accession>A0A930UAQ1</accession>
<dbReference type="EMBL" id="JADHEC010000015">
    <property type="protein sequence ID" value="MBF2708590.1"/>
    <property type="molecule type" value="Genomic_DNA"/>
</dbReference>
<dbReference type="RefSeq" id="WP_194311845.1">
    <property type="nucleotide sequence ID" value="NZ_JADHEC010000015.1"/>
</dbReference>
<dbReference type="AlphaFoldDB" id="A0A930UAQ1"/>
<proteinExistence type="predicted"/>
<dbReference type="PROSITE" id="PS51257">
    <property type="entry name" value="PROKAR_LIPOPROTEIN"/>
    <property type="match status" value="1"/>
</dbReference>
<evidence type="ECO:0000313" key="2">
    <source>
        <dbReference type="EMBL" id="MBF2708590.1"/>
    </source>
</evidence>
<comment type="caution">
    <text evidence="2">The sequence shown here is derived from an EMBL/GenBank/DDBJ whole genome shotgun (WGS) entry which is preliminary data.</text>
</comment>
<name>A0A930UAQ1_9FLAO</name>
<evidence type="ECO:0008006" key="4">
    <source>
        <dbReference type="Google" id="ProtNLM"/>
    </source>
</evidence>
<feature type="signal peptide" evidence="1">
    <location>
        <begin position="1"/>
        <end position="21"/>
    </location>
</feature>
<reference evidence="2" key="1">
    <citation type="submission" date="2020-11" db="EMBL/GenBank/DDBJ databases">
        <title>Genome of Flavobacterium soyangense.</title>
        <authorList>
            <person name="Liu Q."/>
            <person name="Xin Y.-H."/>
        </authorList>
    </citation>
    <scope>NUCLEOTIDE SEQUENCE</scope>
    <source>
        <strain evidence="2">CGMCC 1.13493</strain>
    </source>
</reference>
<sequence>MKNIKLVFSFVLLLAVTISCTQQIDGIDGDTSFVNSAASGNVAKIFDISTDNSGNVKITPTGDGVTSFAVNYGQGTGASASAVVLPGGSATHSYPEGSYTVSILSTDIAGHQTTATFPLVVTYRAPENVTIATSGEMKVSATALYAKSFLVYYGDVANEVGTPLAIGQELPAHTYSAAGASPFVLKVVALSGGVAKTEATKTLFDLPIDFETGDVDFFGTFDDWGQQLFSTVDNPSKTGLDTSLKVGMYTNGHAPWSGTYSPLNIPINFAYGKKIKVMVYNPSAANIGKKLNVELEAAIGGLPSNGVAIVKMPLTTSGAWEEITFDFSSISGIPAGAKFGQLVLRFNDSQNGTQEVFYVDNFRQTN</sequence>
<evidence type="ECO:0000256" key="1">
    <source>
        <dbReference type="SAM" id="SignalP"/>
    </source>
</evidence>
<gene>
    <name evidence="2" type="ORF">IR213_08310</name>
</gene>